<proteinExistence type="predicted"/>
<dbReference type="RefSeq" id="WP_075471109.1">
    <property type="nucleotide sequence ID" value="NZ_CAWQZC010000101.1"/>
</dbReference>
<organism evidence="1 2">
    <name type="scientific">Moritella viscosa</name>
    <dbReference type="NCBI Taxonomy" id="80854"/>
    <lineage>
        <taxon>Bacteria</taxon>
        <taxon>Pseudomonadati</taxon>
        <taxon>Pseudomonadota</taxon>
        <taxon>Gammaproteobacteria</taxon>
        <taxon>Alteromonadales</taxon>
        <taxon>Moritellaceae</taxon>
        <taxon>Moritella</taxon>
    </lineage>
</organism>
<sequence>MSNRNQLIKLIHVAKRKLALEDDVYRLILTRETNKQSCSHMSIGELESVLLAMKQAGFKPLSNGHKTAVKKRLSPQSGQAKHGQIDKIRAIWITMYQHDIVKDRSETALDAYVRRVTSNQIDHVGWCDSRRASQILESLKRWHRRVLLTRLSANQWSIPMNSASTAPGRYEVIVEKYEQLTAAQPTT</sequence>
<gene>
    <name evidence="1" type="ORF">MT2528_0798</name>
</gene>
<dbReference type="InterPro" id="IPR009363">
    <property type="entry name" value="Phage_Mu_Gp16"/>
</dbReference>
<evidence type="ECO:0000313" key="1">
    <source>
        <dbReference type="EMBL" id="SGY85166.1"/>
    </source>
</evidence>
<comment type="caution">
    <text evidence="1">The sequence shown here is derived from an EMBL/GenBank/DDBJ whole genome shotgun (WGS) entry which is preliminary data.</text>
</comment>
<reference evidence="1 2" key="1">
    <citation type="submission" date="2016-11" db="EMBL/GenBank/DDBJ databases">
        <authorList>
            <person name="Klemetsen T."/>
        </authorList>
    </citation>
    <scope>NUCLEOTIDE SEQUENCE [LARGE SCALE GENOMIC DNA]</scope>
    <source>
        <strain evidence="1">MT 2528</strain>
    </source>
</reference>
<name>A0ABY1HAS1_9GAMM</name>
<dbReference type="EMBL" id="FPLJ01000022">
    <property type="protein sequence ID" value="SGY85166.1"/>
    <property type="molecule type" value="Genomic_DNA"/>
</dbReference>
<dbReference type="GeneID" id="61294467"/>
<accession>A0ABY1HAS1</accession>
<dbReference type="Pfam" id="PF06252">
    <property type="entry name" value="GemA"/>
    <property type="match status" value="1"/>
</dbReference>
<protein>
    <submittedName>
        <fullName evidence="1">Uncharacterized protein</fullName>
    </submittedName>
</protein>
<evidence type="ECO:0000313" key="2">
    <source>
        <dbReference type="Proteomes" id="UP000182660"/>
    </source>
</evidence>
<keyword evidence="2" id="KW-1185">Reference proteome</keyword>
<dbReference type="Proteomes" id="UP000182660">
    <property type="component" value="Unassembled WGS sequence"/>
</dbReference>